<protein>
    <submittedName>
        <fullName evidence="1">Uncharacterized protein</fullName>
    </submittedName>
</protein>
<dbReference type="Proteomes" id="UP001056120">
    <property type="component" value="Linkage Group LG10"/>
</dbReference>
<keyword evidence="2" id="KW-1185">Reference proteome</keyword>
<dbReference type="EMBL" id="CM042027">
    <property type="protein sequence ID" value="KAI3800669.1"/>
    <property type="molecule type" value="Genomic_DNA"/>
</dbReference>
<proteinExistence type="predicted"/>
<name>A0ACB9HY08_9ASTR</name>
<reference evidence="2" key="1">
    <citation type="journal article" date="2022" name="Mol. Ecol. Resour.">
        <title>The genomes of chicory, endive, great burdock and yacon provide insights into Asteraceae palaeo-polyploidization history and plant inulin production.</title>
        <authorList>
            <person name="Fan W."/>
            <person name="Wang S."/>
            <person name="Wang H."/>
            <person name="Wang A."/>
            <person name="Jiang F."/>
            <person name="Liu H."/>
            <person name="Zhao H."/>
            <person name="Xu D."/>
            <person name="Zhang Y."/>
        </authorList>
    </citation>
    <scope>NUCLEOTIDE SEQUENCE [LARGE SCALE GENOMIC DNA]</scope>
    <source>
        <strain evidence="2">cv. Yunnan</strain>
    </source>
</reference>
<comment type="caution">
    <text evidence="1">The sequence shown here is derived from an EMBL/GenBank/DDBJ whole genome shotgun (WGS) entry which is preliminary data.</text>
</comment>
<evidence type="ECO:0000313" key="1">
    <source>
        <dbReference type="EMBL" id="KAI3800669.1"/>
    </source>
</evidence>
<organism evidence="1 2">
    <name type="scientific">Smallanthus sonchifolius</name>
    <dbReference type="NCBI Taxonomy" id="185202"/>
    <lineage>
        <taxon>Eukaryota</taxon>
        <taxon>Viridiplantae</taxon>
        <taxon>Streptophyta</taxon>
        <taxon>Embryophyta</taxon>
        <taxon>Tracheophyta</taxon>
        <taxon>Spermatophyta</taxon>
        <taxon>Magnoliopsida</taxon>
        <taxon>eudicotyledons</taxon>
        <taxon>Gunneridae</taxon>
        <taxon>Pentapetalae</taxon>
        <taxon>asterids</taxon>
        <taxon>campanulids</taxon>
        <taxon>Asterales</taxon>
        <taxon>Asteraceae</taxon>
        <taxon>Asteroideae</taxon>
        <taxon>Heliantheae alliance</taxon>
        <taxon>Millerieae</taxon>
        <taxon>Smallanthus</taxon>
    </lineage>
</organism>
<reference evidence="1 2" key="2">
    <citation type="journal article" date="2022" name="Mol. Ecol. Resour.">
        <title>The genomes of chicory, endive, great burdock and yacon provide insights into Asteraceae paleo-polyploidization history and plant inulin production.</title>
        <authorList>
            <person name="Fan W."/>
            <person name="Wang S."/>
            <person name="Wang H."/>
            <person name="Wang A."/>
            <person name="Jiang F."/>
            <person name="Liu H."/>
            <person name="Zhao H."/>
            <person name="Xu D."/>
            <person name="Zhang Y."/>
        </authorList>
    </citation>
    <scope>NUCLEOTIDE SEQUENCE [LARGE SCALE GENOMIC DNA]</scope>
    <source>
        <strain evidence="2">cv. Yunnan</strain>
        <tissue evidence="1">Leaves</tissue>
    </source>
</reference>
<accession>A0ACB9HY08</accession>
<gene>
    <name evidence="1" type="ORF">L1987_28763</name>
</gene>
<evidence type="ECO:0000313" key="2">
    <source>
        <dbReference type="Proteomes" id="UP001056120"/>
    </source>
</evidence>
<sequence length="475" mass="52565">MSGNQLSGSVSNEIFPTLEVLSYINFSRNQLEGEIPESMANLTRLTSVDLSQNKFNGMIPGNFGHNSALKHLNFSFNLLEGRVPDTGLFRNSSAIGLLGNPSLCITNNTKSCTFSTQSNDSHPISRKAVLIPAILGSLGLLLVLFLVILCYRHVKKPKVEDPEPEYTRGLPLKRFDRKELEDATGGFNESNILGTSSLSTVYKGTLADGGMIAVKNLNFTEFSAESDKSFNKEMNTLAKLRHRNLVKVLGYAWESGRLKAVVLEYMENGNLDKVIHDPGIDRSRWDLSEIVDVLVSISRGMVYLHSGYDFPIVHCDLKPSNILLDEKWDAHVSDFGTARILGVHHQDGSGASSESTFQGTIGYLAPEFAYMRKVTTKVDVYSFGIIMMELITRKRPTGLTEDDGIQITLPQLIEEALSNELIEIVDPDLASDFSTNHGVVKQILQLALFCTQTDPDDRPDMNKILSSLTKISKKV</sequence>